<reference evidence="2 3" key="1">
    <citation type="journal article" date="2018" name="Mol. Biol. Evol.">
        <title>Analysis of the draft genome of the red seaweed Gracilariopsis chorda provides insights into genome size evolution in Rhodophyta.</title>
        <authorList>
            <person name="Lee J."/>
            <person name="Yang E.C."/>
            <person name="Graf L."/>
            <person name="Yang J.H."/>
            <person name="Qiu H."/>
            <person name="Zel Zion U."/>
            <person name="Chan C.X."/>
            <person name="Stephens T.G."/>
            <person name="Weber A.P.M."/>
            <person name="Boo G.H."/>
            <person name="Boo S.M."/>
            <person name="Kim K.M."/>
            <person name="Shin Y."/>
            <person name="Jung M."/>
            <person name="Lee S.J."/>
            <person name="Yim H.S."/>
            <person name="Lee J.H."/>
            <person name="Bhattacharya D."/>
            <person name="Yoon H.S."/>
        </authorList>
    </citation>
    <scope>NUCLEOTIDE SEQUENCE [LARGE SCALE GENOMIC DNA]</scope>
    <source>
        <strain evidence="2 3">SKKU-2015</strain>
        <tissue evidence="2">Whole body</tissue>
    </source>
</reference>
<protein>
    <submittedName>
        <fullName evidence="2">Uncharacterized protein</fullName>
    </submittedName>
</protein>
<feature type="region of interest" description="Disordered" evidence="1">
    <location>
        <begin position="79"/>
        <end position="98"/>
    </location>
</feature>
<feature type="region of interest" description="Disordered" evidence="1">
    <location>
        <begin position="14"/>
        <end position="60"/>
    </location>
</feature>
<name>A0A2V3IK92_9FLOR</name>
<feature type="compositionally biased region" description="Polar residues" evidence="1">
    <location>
        <begin position="30"/>
        <end position="60"/>
    </location>
</feature>
<dbReference type="Proteomes" id="UP000247409">
    <property type="component" value="Unassembled WGS sequence"/>
</dbReference>
<organism evidence="2 3">
    <name type="scientific">Gracilariopsis chorda</name>
    <dbReference type="NCBI Taxonomy" id="448386"/>
    <lineage>
        <taxon>Eukaryota</taxon>
        <taxon>Rhodophyta</taxon>
        <taxon>Florideophyceae</taxon>
        <taxon>Rhodymeniophycidae</taxon>
        <taxon>Gracilariales</taxon>
        <taxon>Gracilariaceae</taxon>
        <taxon>Gracilariopsis</taxon>
    </lineage>
</organism>
<evidence type="ECO:0000313" key="2">
    <source>
        <dbReference type="EMBL" id="PXF42463.1"/>
    </source>
</evidence>
<evidence type="ECO:0000256" key="1">
    <source>
        <dbReference type="SAM" id="MobiDB-lite"/>
    </source>
</evidence>
<dbReference type="AlphaFoldDB" id="A0A2V3IK92"/>
<sequence length="197" mass="21458">MFDSADPSRCHALPIVTIDPSSPPLRDSDNNCMNQLNSSGAPSNASSTNQPSGPPHQQSTARARLLALVQTRFRRMPVPTSTSKHLGILESPKPMKPAASAATDDLTCRTAPTPPVELCSDGFPMYKTLVAKGPTAHGELFCRSPWFDREPILNNRLLASYTDVGCSPRSLAGVRRLFLALAPLRRGFDYNPRMRSL</sequence>
<keyword evidence="3" id="KW-1185">Reference proteome</keyword>
<dbReference type="EMBL" id="NBIV01000162">
    <property type="protein sequence ID" value="PXF42463.1"/>
    <property type="molecule type" value="Genomic_DNA"/>
</dbReference>
<comment type="caution">
    <text evidence="2">The sequence shown here is derived from an EMBL/GenBank/DDBJ whole genome shotgun (WGS) entry which is preliminary data.</text>
</comment>
<evidence type="ECO:0000313" key="3">
    <source>
        <dbReference type="Proteomes" id="UP000247409"/>
    </source>
</evidence>
<accession>A0A2V3IK92</accession>
<proteinExistence type="predicted"/>
<gene>
    <name evidence="2" type="ORF">BWQ96_07801</name>
</gene>